<evidence type="ECO:0000313" key="1">
    <source>
        <dbReference type="EMBL" id="CAB4166670.1"/>
    </source>
</evidence>
<proteinExistence type="predicted"/>
<sequence>MDELFFGFCFGALFAVVSWGITNDVWERDAVDRGLALYCPTDGQWAWNGECAWNE</sequence>
<organism evidence="1">
    <name type="scientific">uncultured Caudovirales phage</name>
    <dbReference type="NCBI Taxonomy" id="2100421"/>
    <lineage>
        <taxon>Viruses</taxon>
        <taxon>Duplodnaviria</taxon>
        <taxon>Heunggongvirae</taxon>
        <taxon>Uroviricota</taxon>
        <taxon>Caudoviricetes</taxon>
        <taxon>Peduoviridae</taxon>
        <taxon>Maltschvirus</taxon>
        <taxon>Maltschvirus maltsch</taxon>
    </lineage>
</organism>
<accession>A0A6J5P429</accession>
<reference evidence="1" key="1">
    <citation type="submission" date="2020-04" db="EMBL/GenBank/DDBJ databases">
        <authorList>
            <person name="Chiriac C."/>
            <person name="Salcher M."/>
            <person name="Ghai R."/>
            <person name="Kavagutti S V."/>
        </authorList>
    </citation>
    <scope>NUCLEOTIDE SEQUENCE</scope>
</reference>
<protein>
    <submittedName>
        <fullName evidence="1">Uncharacterized protein</fullName>
    </submittedName>
</protein>
<gene>
    <name evidence="1" type="ORF">UFOVP847_44</name>
</gene>
<dbReference type="EMBL" id="LR796789">
    <property type="protein sequence ID" value="CAB4166670.1"/>
    <property type="molecule type" value="Genomic_DNA"/>
</dbReference>
<name>A0A6J5P429_9CAUD</name>